<dbReference type="AlphaFoldDB" id="A0A0F9E7Q7"/>
<dbReference type="EMBL" id="LAZR01038236">
    <property type="protein sequence ID" value="KKL20083.1"/>
    <property type="molecule type" value="Genomic_DNA"/>
</dbReference>
<dbReference type="Gene3D" id="3.40.50.1000">
    <property type="entry name" value="HAD superfamily/HAD-like"/>
    <property type="match status" value="1"/>
</dbReference>
<proteinExistence type="predicted"/>
<accession>A0A0F9E7Q7</accession>
<sequence>REQVDEIVQDLRGYTEVDVVPGAYLGIWNLWRNPRVEFLYVSAAPEHAVEGRHQWLQENYLPTPQPGQLIHLGTSAEKVDWIHEYGEQYDFIIDDTLDHLDAALFAGIDLRMAYHRPWNQQDEDNHIRVHTWKEIISLIHEQSHDHSR</sequence>
<reference evidence="1" key="1">
    <citation type="journal article" date="2015" name="Nature">
        <title>Complex archaea that bridge the gap between prokaryotes and eukaryotes.</title>
        <authorList>
            <person name="Spang A."/>
            <person name="Saw J.H."/>
            <person name="Jorgensen S.L."/>
            <person name="Zaremba-Niedzwiedzka K."/>
            <person name="Martijn J."/>
            <person name="Lind A.E."/>
            <person name="van Eijk R."/>
            <person name="Schleper C."/>
            <person name="Guy L."/>
            <person name="Ettema T.J."/>
        </authorList>
    </citation>
    <scope>NUCLEOTIDE SEQUENCE</scope>
</reference>
<evidence type="ECO:0000313" key="1">
    <source>
        <dbReference type="EMBL" id="KKL20083.1"/>
    </source>
</evidence>
<comment type="caution">
    <text evidence="1">The sequence shown here is derived from an EMBL/GenBank/DDBJ whole genome shotgun (WGS) entry which is preliminary data.</text>
</comment>
<protein>
    <submittedName>
        <fullName evidence="1">Uncharacterized protein</fullName>
    </submittedName>
</protein>
<organism evidence="1">
    <name type="scientific">marine sediment metagenome</name>
    <dbReference type="NCBI Taxonomy" id="412755"/>
    <lineage>
        <taxon>unclassified sequences</taxon>
        <taxon>metagenomes</taxon>
        <taxon>ecological metagenomes</taxon>
    </lineage>
</organism>
<gene>
    <name evidence="1" type="ORF">LCGC14_2458990</name>
</gene>
<name>A0A0F9E7Q7_9ZZZZ</name>
<dbReference type="InterPro" id="IPR023214">
    <property type="entry name" value="HAD_sf"/>
</dbReference>
<feature type="non-terminal residue" evidence="1">
    <location>
        <position position="1"/>
    </location>
</feature>